<evidence type="ECO:0000256" key="1">
    <source>
        <dbReference type="ARBA" id="ARBA00001698"/>
    </source>
</evidence>
<dbReference type="Proteomes" id="UP000290909">
    <property type="component" value="Chromosome"/>
</dbReference>
<evidence type="ECO:0000256" key="18">
    <source>
        <dbReference type="ARBA" id="ARBA00029893"/>
    </source>
</evidence>
<comment type="pathway">
    <text evidence="4">Lipid metabolism.</text>
</comment>
<keyword evidence="10 25" id="KW-0808">Transferase</keyword>
<keyword evidence="9" id="KW-0444">Lipid biosynthesis</keyword>
<evidence type="ECO:0000256" key="4">
    <source>
        <dbReference type="ARBA" id="ARBA00005189"/>
    </source>
</evidence>
<keyword evidence="13 24" id="KW-1133">Transmembrane helix</keyword>
<keyword evidence="17" id="KW-1208">Phospholipid metabolism</keyword>
<comment type="subcellular location">
    <subcellularLocation>
        <location evidence="2">Cell membrane</location>
        <topology evidence="2">Multi-pass membrane protein</topology>
    </subcellularLocation>
</comment>
<evidence type="ECO:0000256" key="10">
    <source>
        <dbReference type="ARBA" id="ARBA00022679"/>
    </source>
</evidence>
<dbReference type="AlphaFoldDB" id="A0A449BL87"/>
<comment type="similarity">
    <text evidence="5">Belongs to the CDS family.</text>
</comment>
<sequence>MKQRIITGIILALLLVPIVSINHPVVFIIFQIVLIAAVIIASYEMLHMYEKEKKINIWVKIVIVLTTIVTYFNVGGLVNQINFYKEPSFHLITFTLQPVVITSFITVIMLALLVFVDDFSGADIGKAFTIVNYVGLGFASITMLRYMGVRFIIYIALIASMTDIFAYFVGVKFGKHKMAPNISPKKSWEGAIGGTIMGTLIASSFALFYGNIFTPDGFLGELLNPDRYMTIFDNFTTLGNEPLHIQAMIIIPITLLGTIAGQIGDLVASKFKRTYQIKDFGKIMPGHGGVLDRFDSILFIGLLFLGIFIAITVAYPII</sequence>
<feature type="transmembrane region" description="Helical" evidence="24">
    <location>
        <begin position="57"/>
        <end position="74"/>
    </location>
</feature>
<evidence type="ECO:0000256" key="12">
    <source>
        <dbReference type="ARBA" id="ARBA00022695"/>
    </source>
</evidence>
<keyword evidence="8" id="KW-1003">Cell membrane</keyword>
<keyword evidence="14" id="KW-0443">Lipid metabolism</keyword>
<dbReference type="RefSeq" id="WP_035369977.1">
    <property type="nucleotide sequence ID" value="NZ_LR215050.1"/>
</dbReference>
<evidence type="ECO:0000256" key="21">
    <source>
        <dbReference type="ARBA" id="ARBA00032396"/>
    </source>
</evidence>
<dbReference type="EC" id="2.7.7.41" evidence="6"/>
<dbReference type="GO" id="GO:0016024">
    <property type="term" value="P:CDP-diacylglycerol biosynthetic process"/>
    <property type="evidence" value="ECO:0007669"/>
    <property type="project" value="TreeGrafter"/>
</dbReference>
<name>A0A449BL87_9MOLU</name>
<evidence type="ECO:0000256" key="2">
    <source>
        <dbReference type="ARBA" id="ARBA00004651"/>
    </source>
</evidence>
<evidence type="ECO:0000256" key="14">
    <source>
        <dbReference type="ARBA" id="ARBA00023098"/>
    </source>
</evidence>
<evidence type="ECO:0000256" key="13">
    <source>
        <dbReference type="ARBA" id="ARBA00022989"/>
    </source>
</evidence>
<evidence type="ECO:0000256" key="23">
    <source>
        <dbReference type="ARBA" id="ARBA00033406"/>
    </source>
</evidence>
<accession>A0A449BL87</accession>
<keyword evidence="26" id="KW-1185">Reference proteome</keyword>
<evidence type="ECO:0000256" key="8">
    <source>
        <dbReference type="ARBA" id="ARBA00022475"/>
    </source>
</evidence>
<feature type="transmembrane region" description="Helical" evidence="24">
    <location>
        <begin position="5"/>
        <end position="21"/>
    </location>
</feature>
<comment type="catalytic activity">
    <reaction evidence="1">
        <text>a 1,2-diacyl-sn-glycero-3-phosphate + CTP + H(+) = a CDP-1,2-diacyl-sn-glycerol + diphosphate</text>
        <dbReference type="Rhea" id="RHEA:16229"/>
        <dbReference type="ChEBI" id="CHEBI:15378"/>
        <dbReference type="ChEBI" id="CHEBI:33019"/>
        <dbReference type="ChEBI" id="CHEBI:37563"/>
        <dbReference type="ChEBI" id="CHEBI:58332"/>
        <dbReference type="ChEBI" id="CHEBI:58608"/>
        <dbReference type="EC" id="2.7.7.41"/>
    </reaction>
</comment>
<gene>
    <name evidence="25" type="primary">cdsA</name>
    <name evidence="25" type="ORF">NCTC10172_01279</name>
</gene>
<feature type="transmembrane region" description="Helical" evidence="24">
    <location>
        <begin position="94"/>
        <end position="115"/>
    </location>
</feature>
<dbReference type="PANTHER" id="PTHR46382:SF1">
    <property type="entry name" value="PHOSPHATIDATE CYTIDYLYLTRANSFERASE"/>
    <property type="match status" value="1"/>
</dbReference>
<keyword evidence="12 25" id="KW-0548">Nucleotidyltransferase</keyword>
<evidence type="ECO:0000256" key="20">
    <source>
        <dbReference type="ARBA" id="ARBA00032253"/>
    </source>
</evidence>
<feature type="transmembrane region" description="Helical" evidence="24">
    <location>
        <begin position="245"/>
        <end position="268"/>
    </location>
</feature>
<keyword evidence="11 24" id="KW-0812">Transmembrane</keyword>
<evidence type="ECO:0000256" key="22">
    <source>
        <dbReference type="ARBA" id="ARBA00032743"/>
    </source>
</evidence>
<dbReference type="GO" id="GO:0004605">
    <property type="term" value="F:phosphatidate cytidylyltransferase activity"/>
    <property type="evidence" value="ECO:0007669"/>
    <property type="project" value="UniProtKB-EC"/>
</dbReference>
<feature type="transmembrane region" description="Helical" evidence="24">
    <location>
        <begin position="151"/>
        <end position="170"/>
    </location>
</feature>
<dbReference type="GO" id="GO:0005886">
    <property type="term" value="C:plasma membrane"/>
    <property type="evidence" value="ECO:0007669"/>
    <property type="project" value="UniProtKB-SubCell"/>
</dbReference>
<dbReference type="Pfam" id="PF01148">
    <property type="entry name" value="CTP_transf_1"/>
    <property type="match status" value="1"/>
</dbReference>
<proteinExistence type="inferred from homology"/>
<feature type="transmembrane region" description="Helical" evidence="24">
    <location>
        <begin position="127"/>
        <end position="145"/>
    </location>
</feature>
<evidence type="ECO:0000256" key="19">
    <source>
        <dbReference type="ARBA" id="ARBA00031825"/>
    </source>
</evidence>
<evidence type="ECO:0000256" key="15">
    <source>
        <dbReference type="ARBA" id="ARBA00023136"/>
    </source>
</evidence>
<evidence type="ECO:0000256" key="9">
    <source>
        <dbReference type="ARBA" id="ARBA00022516"/>
    </source>
</evidence>
<reference evidence="25 26" key="1">
    <citation type="submission" date="2019-01" db="EMBL/GenBank/DDBJ databases">
        <authorList>
            <consortium name="Pathogen Informatics"/>
        </authorList>
    </citation>
    <scope>NUCLEOTIDE SEQUENCE [LARGE SCALE GENOMIC DNA]</scope>
    <source>
        <strain evidence="25 26">NCTC10172</strain>
    </source>
</reference>
<evidence type="ECO:0000256" key="24">
    <source>
        <dbReference type="SAM" id="Phobius"/>
    </source>
</evidence>
<evidence type="ECO:0000256" key="16">
    <source>
        <dbReference type="ARBA" id="ARBA00023209"/>
    </source>
</evidence>
<evidence type="ECO:0000256" key="3">
    <source>
        <dbReference type="ARBA" id="ARBA00005119"/>
    </source>
</evidence>
<organism evidence="25 26">
    <name type="scientific">Acholeplasma hippikon</name>
    <dbReference type="NCBI Taxonomy" id="264636"/>
    <lineage>
        <taxon>Bacteria</taxon>
        <taxon>Bacillati</taxon>
        <taxon>Mycoplasmatota</taxon>
        <taxon>Mollicutes</taxon>
        <taxon>Acholeplasmatales</taxon>
        <taxon>Acholeplasmataceae</taxon>
        <taxon>Acholeplasma</taxon>
    </lineage>
</organism>
<dbReference type="STRING" id="1408416.GCA_000702765_01242"/>
<evidence type="ECO:0000256" key="5">
    <source>
        <dbReference type="ARBA" id="ARBA00010185"/>
    </source>
</evidence>
<evidence type="ECO:0000256" key="7">
    <source>
        <dbReference type="ARBA" id="ARBA00019373"/>
    </source>
</evidence>
<evidence type="ECO:0000313" key="26">
    <source>
        <dbReference type="Proteomes" id="UP000290909"/>
    </source>
</evidence>
<protein>
    <recommendedName>
        <fullName evidence="7">Phosphatidate cytidylyltransferase</fullName>
        <ecNumber evidence="6">2.7.7.41</ecNumber>
    </recommendedName>
    <alternativeName>
        <fullName evidence="20">CDP-DAG synthase</fullName>
    </alternativeName>
    <alternativeName>
        <fullName evidence="22">CDP-DG synthase</fullName>
    </alternativeName>
    <alternativeName>
        <fullName evidence="18">CDP-diacylglycerol synthase</fullName>
    </alternativeName>
    <alternativeName>
        <fullName evidence="21">CDP-diglyceride pyrophosphorylase</fullName>
    </alternativeName>
    <alternativeName>
        <fullName evidence="23">CDP-diglyceride synthase</fullName>
    </alternativeName>
    <alternativeName>
        <fullName evidence="19">CTP:phosphatidate cytidylyltransferase</fullName>
    </alternativeName>
</protein>
<dbReference type="PANTHER" id="PTHR46382">
    <property type="entry name" value="PHOSPHATIDATE CYTIDYLYLTRANSFERASE"/>
    <property type="match status" value="1"/>
</dbReference>
<evidence type="ECO:0000256" key="6">
    <source>
        <dbReference type="ARBA" id="ARBA00012487"/>
    </source>
</evidence>
<feature type="transmembrane region" description="Helical" evidence="24">
    <location>
        <begin position="27"/>
        <end position="45"/>
    </location>
</feature>
<dbReference type="EMBL" id="LR215050">
    <property type="protein sequence ID" value="VEU83219.1"/>
    <property type="molecule type" value="Genomic_DNA"/>
</dbReference>
<keyword evidence="16" id="KW-0594">Phospholipid biosynthesis</keyword>
<feature type="transmembrane region" description="Helical" evidence="24">
    <location>
        <begin position="297"/>
        <end position="317"/>
    </location>
</feature>
<dbReference type="KEGG" id="ahk:NCTC10172_01279"/>
<comment type="pathway">
    <text evidence="3">Phospholipid metabolism; CDP-diacylglycerol biosynthesis; CDP-diacylglycerol from sn-glycerol 3-phosphate: step 3/3.</text>
</comment>
<evidence type="ECO:0000313" key="25">
    <source>
        <dbReference type="EMBL" id="VEU83219.1"/>
    </source>
</evidence>
<evidence type="ECO:0000256" key="17">
    <source>
        <dbReference type="ARBA" id="ARBA00023264"/>
    </source>
</evidence>
<feature type="transmembrane region" description="Helical" evidence="24">
    <location>
        <begin position="191"/>
        <end position="212"/>
    </location>
</feature>
<keyword evidence="15 24" id="KW-0472">Membrane</keyword>
<evidence type="ECO:0000256" key="11">
    <source>
        <dbReference type="ARBA" id="ARBA00022692"/>
    </source>
</evidence>